<dbReference type="Gene3D" id="1.10.510.10">
    <property type="entry name" value="Transferase(Phosphotransferase) domain 1"/>
    <property type="match status" value="1"/>
</dbReference>
<evidence type="ECO:0000313" key="4">
    <source>
        <dbReference type="Proteomes" id="UP000053958"/>
    </source>
</evidence>
<dbReference type="SMART" id="SM00220">
    <property type="entry name" value="S_TKc"/>
    <property type="match status" value="1"/>
</dbReference>
<gene>
    <name evidence="3" type="ORF">T310_5684</name>
</gene>
<dbReference type="GO" id="GO:0005524">
    <property type="term" value="F:ATP binding"/>
    <property type="evidence" value="ECO:0007669"/>
    <property type="project" value="InterPro"/>
</dbReference>
<feature type="domain" description="Protein kinase" evidence="2">
    <location>
        <begin position="89"/>
        <end position="406"/>
    </location>
</feature>
<evidence type="ECO:0000313" key="3">
    <source>
        <dbReference type="EMBL" id="KKA20316.1"/>
    </source>
</evidence>
<dbReference type="PANTHER" id="PTHR23257">
    <property type="entry name" value="SERINE-THREONINE PROTEIN KINASE"/>
    <property type="match status" value="1"/>
</dbReference>
<protein>
    <recommendedName>
        <fullName evidence="2">Protein kinase domain-containing protein</fullName>
    </recommendedName>
</protein>
<sequence length="406" mass="44306">MATRHAPKLALETPRDERSMLFPHGAPSTLTPPVTPTNKDENRHENAAPALNSQPLTPCRSPDSDRADGLPSRPLEFIYDLELRRSGDDGQPLEYGRGVWSAVYMATSRWSSSVSGLTPPSSPAMSSRVLAVKSPLRHDAHPVLEAEARILTRIRGTPGKDRYVVPFHGYVSASHSIVMSAVPLALSTYIRDRAAIAQQNFSTRTMFDPVLGMAQWHDLALRLIRGLSWLHNEPGIVHGDIKPHNILLRPRQDSDYDGNRDRDVFPYEPLYADFSSAHDLLSPKSALGGVATPLSALTPPFAAPELLSVAALKSSDVLATQASDVFSLAVTLLSAATGDLVLYPGTSNIQRLAMSREGHRVLDFVRSGAHGTRVPRNGLVEKSLKPAVVKDPSERIRPEEWLQAIG</sequence>
<dbReference type="Pfam" id="PF00069">
    <property type="entry name" value="Pkinase"/>
    <property type="match status" value="1"/>
</dbReference>
<evidence type="ECO:0000256" key="1">
    <source>
        <dbReference type="SAM" id="MobiDB-lite"/>
    </source>
</evidence>
<keyword evidence="4" id="KW-1185">Reference proteome</keyword>
<evidence type="ECO:0000259" key="2">
    <source>
        <dbReference type="PROSITE" id="PS50011"/>
    </source>
</evidence>
<proteinExistence type="predicted"/>
<name>A0A0F4YR47_RASE3</name>
<dbReference type="SUPFAM" id="SSF56112">
    <property type="entry name" value="Protein kinase-like (PK-like)"/>
    <property type="match status" value="1"/>
</dbReference>
<dbReference type="OrthoDB" id="626167at2759"/>
<dbReference type="InterPro" id="IPR050167">
    <property type="entry name" value="Ser_Thr_protein_kinase"/>
</dbReference>
<feature type="region of interest" description="Disordered" evidence="1">
    <location>
        <begin position="1"/>
        <end position="72"/>
    </location>
</feature>
<dbReference type="Proteomes" id="UP000053958">
    <property type="component" value="Unassembled WGS sequence"/>
</dbReference>
<dbReference type="GO" id="GO:0007165">
    <property type="term" value="P:signal transduction"/>
    <property type="evidence" value="ECO:0007669"/>
    <property type="project" value="TreeGrafter"/>
</dbReference>
<dbReference type="GO" id="GO:0004672">
    <property type="term" value="F:protein kinase activity"/>
    <property type="evidence" value="ECO:0007669"/>
    <property type="project" value="InterPro"/>
</dbReference>
<dbReference type="PROSITE" id="PS50011">
    <property type="entry name" value="PROTEIN_KINASE_DOM"/>
    <property type="match status" value="1"/>
</dbReference>
<dbReference type="InterPro" id="IPR011009">
    <property type="entry name" value="Kinase-like_dom_sf"/>
</dbReference>
<dbReference type="AlphaFoldDB" id="A0A0F4YR47"/>
<dbReference type="InterPro" id="IPR000719">
    <property type="entry name" value="Prot_kinase_dom"/>
</dbReference>
<dbReference type="InterPro" id="IPR008271">
    <property type="entry name" value="Ser/Thr_kinase_AS"/>
</dbReference>
<organism evidence="3 4">
    <name type="scientific">Rasamsonia emersonii (strain ATCC 16479 / CBS 393.64 / IMI 116815)</name>
    <dbReference type="NCBI Taxonomy" id="1408163"/>
    <lineage>
        <taxon>Eukaryota</taxon>
        <taxon>Fungi</taxon>
        <taxon>Dikarya</taxon>
        <taxon>Ascomycota</taxon>
        <taxon>Pezizomycotina</taxon>
        <taxon>Eurotiomycetes</taxon>
        <taxon>Eurotiomycetidae</taxon>
        <taxon>Eurotiales</taxon>
        <taxon>Trichocomaceae</taxon>
        <taxon>Rasamsonia</taxon>
    </lineage>
</organism>
<accession>A0A0F4YR47</accession>
<comment type="caution">
    <text evidence="3">The sequence shown here is derived from an EMBL/GenBank/DDBJ whole genome shotgun (WGS) entry which is preliminary data.</text>
</comment>
<dbReference type="STRING" id="1408163.A0A0F4YR47"/>
<dbReference type="EMBL" id="LASV01000273">
    <property type="protein sequence ID" value="KKA20316.1"/>
    <property type="molecule type" value="Genomic_DNA"/>
</dbReference>
<reference evidence="3 4" key="1">
    <citation type="submission" date="2015-04" db="EMBL/GenBank/DDBJ databases">
        <authorList>
            <person name="Heijne W.H."/>
            <person name="Fedorova N.D."/>
            <person name="Nierman W.C."/>
            <person name="Vollebregt A.W."/>
            <person name="Zhao Z."/>
            <person name="Wu L."/>
            <person name="Kumar M."/>
            <person name="Stam H."/>
            <person name="van den Berg M.A."/>
            <person name="Pel H.J."/>
        </authorList>
    </citation>
    <scope>NUCLEOTIDE SEQUENCE [LARGE SCALE GENOMIC DNA]</scope>
    <source>
        <strain evidence="3 4">CBS 393.64</strain>
    </source>
</reference>
<dbReference type="PROSITE" id="PS00108">
    <property type="entry name" value="PROTEIN_KINASE_ST"/>
    <property type="match status" value="1"/>
</dbReference>
<dbReference type="GeneID" id="25318024"/>
<dbReference type="RefSeq" id="XP_013326928.1">
    <property type="nucleotide sequence ID" value="XM_013471474.1"/>
</dbReference>
<dbReference type="GO" id="GO:0005737">
    <property type="term" value="C:cytoplasm"/>
    <property type="evidence" value="ECO:0007669"/>
    <property type="project" value="TreeGrafter"/>
</dbReference>